<evidence type="ECO:0000313" key="2">
    <source>
        <dbReference type="EMBL" id="MBA9063345.1"/>
    </source>
</evidence>
<gene>
    <name evidence="2" type="ORF">GGQ91_002740</name>
</gene>
<feature type="region of interest" description="Disordered" evidence="1">
    <location>
        <begin position="93"/>
        <end position="113"/>
    </location>
</feature>
<dbReference type="GeneID" id="96604425"/>
<name>A0ABR6DB78_9HYPH</name>
<dbReference type="RefSeq" id="WP_244538780.1">
    <property type="nucleotide sequence ID" value="NZ_JACJIM010000004.1"/>
</dbReference>
<sequence>MMFSLAEALLFAALVATTACLVPMYMRLKRLDRYHAQYRDMVDWSASALVGASNAVQSFAQDGRVVLEDLSREIECAKVALAELKAERIRLANAAQPGSASPEPAVGGNLTSA</sequence>
<accession>A0ABR6DB78</accession>
<evidence type="ECO:0000313" key="3">
    <source>
        <dbReference type="Proteomes" id="UP000565455"/>
    </source>
</evidence>
<comment type="caution">
    <text evidence="2">The sequence shown here is derived from an EMBL/GenBank/DDBJ whole genome shotgun (WGS) entry which is preliminary data.</text>
</comment>
<evidence type="ECO:0000256" key="1">
    <source>
        <dbReference type="SAM" id="MobiDB-lite"/>
    </source>
</evidence>
<dbReference type="Proteomes" id="UP000565455">
    <property type="component" value="Unassembled WGS sequence"/>
</dbReference>
<reference evidence="2 3" key="1">
    <citation type="submission" date="2020-08" db="EMBL/GenBank/DDBJ databases">
        <title>Genomic Encyclopedia of Type Strains, Phase IV (KMG-IV): sequencing the most valuable type-strain genomes for metagenomic binning, comparative biology and taxonomic classification.</title>
        <authorList>
            <person name="Goeker M."/>
        </authorList>
    </citation>
    <scope>NUCLEOTIDE SEQUENCE [LARGE SCALE GENOMIC DNA]</scope>
    <source>
        <strain evidence="2 3">DSM 5686</strain>
    </source>
</reference>
<dbReference type="EMBL" id="JACJIM010000004">
    <property type="protein sequence ID" value="MBA9063345.1"/>
    <property type="molecule type" value="Genomic_DNA"/>
</dbReference>
<protein>
    <submittedName>
        <fullName evidence="2">Uncharacterized protein</fullName>
    </submittedName>
</protein>
<proteinExistence type="predicted"/>
<organism evidence="2 3">
    <name type="scientific">Methylobacterium fujisawaense</name>
    <dbReference type="NCBI Taxonomy" id="107400"/>
    <lineage>
        <taxon>Bacteria</taxon>
        <taxon>Pseudomonadati</taxon>
        <taxon>Pseudomonadota</taxon>
        <taxon>Alphaproteobacteria</taxon>
        <taxon>Hyphomicrobiales</taxon>
        <taxon>Methylobacteriaceae</taxon>
        <taxon>Methylobacterium</taxon>
    </lineage>
</organism>
<keyword evidence="3" id="KW-1185">Reference proteome</keyword>